<dbReference type="Proteomes" id="UP000721954">
    <property type="component" value="Unassembled WGS sequence"/>
</dbReference>
<feature type="region of interest" description="Disordered" evidence="1">
    <location>
        <begin position="36"/>
        <end position="60"/>
    </location>
</feature>
<keyword evidence="2" id="KW-0472">Membrane</keyword>
<dbReference type="GeneID" id="96260962"/>
<protein>
    <submittedName>
        <fullName evidence="3">Uncharacterized protein</fullName>
    </submittedName>
</protein>
<evidence type="ECO:0000256" key="2">
    <source>
        <dbReference type="SAM" id="Phobius"/>
    </source>
</evidence>
<dbReference type="EMBL" id="JAFFZM010000012">
    <property type="protein sequence ID" value="MBO8200630.1"/>
    <property type="molecule type" value="Genomic_DNA"/>
</dbReference>
<keyword evidence="2" id="KW-1133">Transmembrane helix</keyword>
<proteinExistence type="predicted"/>
<accession>A0ABS3XYZ3</accession>
<reference evidence="3 4" key="1">
    <citation type="submission" date="2021-02" db="EMBL/GenBank/DDBJ databases">
        <title>Streptomyces spirodelae sp. nov., isolated from duckweed.</title>
        <authorList>
            <person name="Saimee Y."/>
            <person name="Duangmal K."/>
        </authorList>
    </citation>
    <scope>NUCLEOTIDE SEQUENCE [LARGE SCALE GENOMIC DNA]</scope>
    <source>
        <strain evidence="3 4">DSM 42105</strain>
    </source>
</reference>
<evidence type="ECO:0000313" key="4">
    <source>
        <dbReference type="Proteomes" id="UP000721954"/>
    </source>
</evidence>
<evidence type="ECO:0000313" key="3">
    <source>
        <dbReference type="EMBL" id="MBO8200630.1"/>
    </source>
</evidence>
<organism evidence="3 4">
    <name type="scientific">Streptomyces smyrnaeus</name>
    <dbReference type="NCBI Taxonomy" id="1387713"/>
    <lineage>
        <taxon>Bacteria</taxon>
        <taxon>Bacillati</taxon>
        <taxon>Actinomycetota</taxon>
        <taxon>Actinomycetes</taxon>
        <taxon>Kitasatosporales</taxon>
        <taxon>Streptomycetaceae</taxon>
        <taxon>Streptomyces</taxon>
    </lineage>
</organism>
<dbReference type="RefSeq" id="WP_209212252.1">
    <property type="nucleotide sequence ID" value="NZ_JAFFZM010000012.1"/>
</dbReference>
<evidence type="ECO:0000256" key="1">
    <source>
        <dbReference type="SAM" id="MobiDB-lite"/>
    </source>
</evidence>
<feature type="transmembrane region" description="Helical" evidence="2">
    <location>
        <begin position="63"/>
        <end position="84"/>
    </location>
</feature>
<keyword evidence="2" id="KW-0812">Transmembrane</keyword>
<feature type="region of interest" description="Disordered" evidence="1">
    <location>
        <begin position="88"/>
        <end position="120"/>
    </location>
</feature>
<name>A0ABS3XYZ3_9ACTN</name>
<comment type="caution">
    <text evidence="3">The sequence shown here is derived from an EMBL/GenBank/DDBJ whole genome shotgun (WGS) entry which is preliminary data.</text>
</comment>
<sequence length="246" mass="26322">MNVREEWEETEAGQRLDARLRAAADAHQPDRARMLARIARATQEPGARKQSPRPSPPRSWPRVAAVVGALVMVLGTGGAVALWAQGDRHTAGDGRPATVRTSPSPGGDARTGGAGGLPAVDGPLRSSGATARDDNDYWSQTEVTVRTKKRLTTLTVELRIAERSPLTSTGSWRTRPPRDFDVDVRHAQGALVYRWTLKEGRTVPPGRHVFAGQYDHGSGRRSAANDTYTVSATAEGRGYAVGGAIG</sequence>
<keyword evidence="4" id="KW-1185">Reference proteome</keyword>
<gene>
    <name evidence="3" type="ORF">JW613_20295</name>
</gene>